<evidence type="ECO:0000259" key="10">
    <source>
        <dbReference type="SMART" id="SM01328"/>
    </source>
</evidence>
<keyword evidence="3" id="KW-0479">Metal-binding</keyword>
<proteinExistence type="predicted"/>
<dbReference type="InterPro" id="IPR026096">
    <property type="entry name" value="R-trans_p"/>
</dbReference>
<dbReference type="GO" id="GO:0051205">
    <property type="term" value="P:protein insertion into membrane"/>
    <property type="evidence" value="ECO:0007669"/>
    <property type="project" value="TreeGrafter"/>
</dbReference>
<feature type="domain" description="3CxxC-type" evidence="10">
    <location>
        <begin position="50"/>
        <end position="160"/>
    </location>
</feature>
<dbReference type="PANTHER" id="PTHR14402">
    <property type="entry name" value="RECEPTOR TRANSPORTING PROTEIN"/>
    <property type="match status" value="1"/>
</dbReference>
<protein>
    <submittedName>
        <fullName evidence="11">Zf-3CxxC domain-containing protein</fullName>
    </submittedName>
</protein>
<reference evidence="11" key="1">
    <citation type="submission" date="2022-12" db="EMBL/GenBank/DDBJ databases">
        <authorList>
            <person name="Alioto T."/>
            <person name="Alioto T."/>
            <person name="Gomez Garrido J."/>
        </authorList>
    </citation>
    <scope>NUCLEOTIDE SEQUENCE</scope>
</reference>
<evidence type="ECO:0000256" key="6">
    <source>
        <dbReference type="ARBA" id="ARBA00022989"/>
    </source>
</evidence>
<organism evidence="11 12">
    <name type="scientific">Podarcis lilfordi</name>
    <name type="common">Lilford's wall lizard</name>
    <dbReference type="NCBI Taxonomy" id="74358"/>
    <lineage>
        <taxon>Eukaryota</taxon>
        <taxon>Metazoa</taxon>
        <taxon>Chordata</taxon>
        <taxon>Craniata</taxon>
        <taxon>Vertebrata</taxon>
        <taxon>Euteleostomi</taxon>
        <taxon>Lepidosauria</taxon>
        <taxon>Squamata</taxon>
        <taxon>Bifurcata</taxon>
        <taxon>Unidentata</taxon>
        <taxon>Episquamata</taxon>
        <taxon>Laterata</taxon>
        <taxon>Lacertibaenia</taxon>
        <taxon>Lacertidae</taxon>
        <taxon>Podarcis</taxon>
    </lineage>
</organism>
<feature type="transmembrane region" description="Helical" evidence="9">
    <location>
        <begin position="283"/>
        <end position="305"/>
    </location>
</feature>
<dbReference type="GO" id="GO:0006612">
    <property type="term" value="P:protein targeting to membrane"/>
    <property type="evidence" value="ECO:0007669"/>
    <property type="project" value="TreeGrafter"/>
</dbReference>
<keyword evidence="4" id="KW-0863">Zinc-finger</keyword>
<dbReference type="PANTHER" id="PTHR14402:SF8">
    <property type="entry name" value="RECEPTOR-TRANSPORTING PROTEIN 4"/>
    <property type="match status" value="1"/>
</dbReference>
<gene>
    <name evidence="11" type="ORF">PODLI_1B007338</name>
</gene>
<evidence type="ECO:0000256" key="3">
    <source>
        <dbReference type="ARBA" id="ARBA00022723"/>
    </source>
</evidence>
<dbReference type="EMBL" id="OX395130">
    <property type="protein sequence ID" value="CAI5776124.1"/>
    <property type="molecule type" value="Genomic_DNA"/>
</dbReference>
<evidence type="ECO:0000256" key="5">
    <source>
        <dbReference type="ARBA" id="ARBA00022833"/>
    </source>
</evidence>
<dbReference type="GO" id="GO:0031849">
    <property type="term" value="F:olfactory receptor binding"/>
    <property type="evidence" value="ECO:0007669"/>
    <property type="project" value="TreeGrafter"/>
</dbReference>
<feature type="region of interest" description="Disordered" evidence="8">
    <location>
        <begin position="240"/>
        <end position="274"/>
    </location>
</feature>
<dbReference type="Proteomes" id="UP001178461">
    <property type="component" value="Chromosome 5"/>
</dbReference>
<keyword evidence="6 9" id="KW-1133">Transmembrane helix</keyword>
<keyword evidence="5" id="KW-0862">Zinc</keyword>
<evidence type="ECO:0000256" key="1">
    <source>
        <dbReference type="ARBA" id="ARBA00004167"/>
    </source>
</evidence>
<dbReference type="AlphaFoldDB" id="A0AA35P5U8"/>
<evidence type="ECO:0000256" key="8">
    <source>
        <dbReference type="SAM" id="MobiDB-lite"/>
    </source>
</evidence>
<dbReference type="SMART" id="SM01328">
    <property type="entry name" value="zf-3CxxC"/>
    <property type="match status" value="1"/>
</dbReference>
<evidence type="ECO:0000313" key="11">
    <source>
        <dbReference type="EMBL" id="CAI5776124.1"/>
    </source>
</evidence>
<sequence>MKRLTVDFWRRVFKKQMNEVKPNDLWRLTMDLRLDFHSVEPGWTETFQEHAHGRFTCSGCWHSWSSYQVLILFHMQWDNSERQGHVKMKPLGQRCHECSLDTYEEPRFSEDDVADILKELILDIRESCYGEQVDRSQLSRVVSHEGGPHKREFCEGCQLGIHKGQQGRSKQAEHRGKPQSTGYLATIIQIETPSPSFTGSSTPSFTGSSAPSFTRPLAPSFTGSSAPSFPWSSAPSFPRPSAPSISGSLPPSSTGSLAPSSTGSLAPSSTGSSAPTQGCNYCLWSVILIIAVFIISIIIFIAYILSLIT</sequence>
<dbReference type="GO" id="GO:0001580">
    <property type="term" value="P:detection of chemical stimulus involved in sensory perception of bitter taste"/>
    <property type="evidence" value="ECO:0007669"/>
    <property type="project" value="TreeGrafter"/>
</dbReference>
<keyword evidence="2 9" id="KW-0812">Transmembrane</keyword>
<dbReference type="Pfam" id="PF13695">
    <property type="entry name" value="Zn_ribbon_3CxxC"/>
    <property type="match status" value="1"/>
</dbReference>
<comment type="subcellular location">
    <subcellularLocation>
        <location evidence="1">Membrane</location>
        <topology evidence="1">Single-pass membrane protein</topology>
    </subcellularLocation>
</comment>
<dbReference type="GO" id="GO:0016020">
    <property type="term" value="C:membrane"/>
    <property type="evidence" value="ECO:0007669"/>
    <property type="project" value="UniProtKB-SubCell"/>
</dbReference>
<evidence type="ECO:0000256" key="9">
    <source>
        <dbReference type="SAM" id="Phobius"/>
    </source>
</evidence>
<evidence type="ECO:0000256" key="4">
    <source>
        <dbReference type="ARBA" id="ARBA00022771"/>
    </source>
</evidence>
<name>A0AA35P5U8_9SAUR</name>
<keyword evidence="12" id="KW-1185">Reference proteome</keyword>
<evidence type="ECO:0000256" key="2">
    <source>
        <dbReference type="ARBA" id="ARBA00022692"/>
    </source>
</evidence>
<dbReference type="InterPro" id="IPR027377">
    <property type="entry name" value="ZAR1/RTP1-5-like_Znf-3CxxC"/>
</dbReference>
<accession>A0AA35P5U8</accession>
<evidence type="ECO:0000256" key="7">
    <source>
        <dbReference type="ARBA" id="ARBA00023136"/>
    </source>
</evidence>
<dbReference type="GO" id="GO:0008270">
    <property type="term" value="F:zinc ion binding"/>
    <property type="evidence" value="ECO:0007669"/>
    <property type="project" value="UniProtKB-KW"/>
</dbReference>
<evidence type="ECO:0000313" key="12">
    <source>
        <dbReference type="Proteomes" id="UP001178461"/>
    </source>
</evidence>
<keyword evidence="7 9" id="KW-0472">Membrane</keyword>
<feature type="compositionally biased region" description="Low complexity" evidence="8">
    <location>
        <begin position="242"/>
        <end position="274"/>
    </location>
</feature>